<dbReference type="Proteomes" id="UP000191112">
    <property type="component" value="Unassembled WGS sequence"/>
</dbReference>
<keyword evidence="1" id="KW-0472">Membrane</keyword>
<keyword evidence="3" id="KW-1185">Reference proteome</keyword>
<evidence type="ECO:0000256" key="1">
    <source>
        <dbReference type="SAM" id="Phobius"/>
    </source>
</evidence>
<name>A0A1T5GNV7_9FLAO</name>
<dbReference type="STRING" id="619805.SAMN05660477_03001"/>
<organism evidence="2 3">
    <name type="scientific">Soonwooa buanensis</name>
    <dbReference type="NCBI Taxonomy" id="619805"/>
    <lineage>
        <taxon>Bacteria</taxon>
        <taxon>Pseudomonadati</taxon>
        <taxon>Bacteroidota</taxon>
        <taxon>Flavobacteriia</taxon>
        <taxon>Flavobacteriales</taxon>
        <taxon>Weeksellaceae</taxon>
        <taxon>Chryseobacterium group</taxon>
        <taxon>Soonwooa</taxon>
    </lineage>
</organism>
<dbReference type="EMBL" id="FUYZ01000014">
    <property type="protein sequence ID" value="SKC10010.1"/>
    <property type="molecule type" value="Genomic_DNA"/>
</dbReference>
<sequence length="128" mass="14849">MREMKTFFVYILTALLLLFCVESKSYKVDAANFGQTSHTHTSKTQHLNKSLDKSAKHNQSEDNFSIVDTETDFNLELDVDNLFVFANILGISSLLALFFKSIRKKEIFSQDFHFHHVKTFILIQSLRI</sequence>
<keyword evidence="1" id="KW-0812">Transmembrane</keyword>
<protein>
    <submittedName>
        <fullName evidence="2">Uncharacterized protein</fullName>
    </submittedName>
</protein>
<feature type="transmembrane region" description="Helical" evidence="1">
    <location>
        <begin position="82"/>
        <end position="99"/>
    </location>
</feature>
<accession>A0A1T5GNV7</accession>
<keyword evidence="1" id="KW-1133">Transmembrane helix</keyword>
<evidence type="ECO:0000313" key="3">
    <source>
        <dbReference type="Proteomes" id="UP000191112"/>
    </source>
</evidence>
<evidence type="ECO:0000313" key="2">
    <source>
        <dbReference type="EMBL" id="SKC10010.1"/>
    </source>
</evidence>
<reference evidence="2 3" key="1">
    <citation type="submission" date="2017-02" db="EMBL/GenBank/DDBJ databases">
        <authorList>
            <person name="Peterson S.W."/>
        </authorList>
    </citation>
    <scope>NUCLEOTIDE SEQUENCE [LARGE SCALE GENOMIC DNA]</scope>
    <source>
        <strain evidence="2 3">DSM 22323</strain>
    </source>
</reference>
<proteinExistence type="predicted"/>
<gene>
    <name evidence="2" type="ORF">SAMN05660477_03001</name>
</gene>
<dbReference type="AlphaFoldDB" id="A0A1T5GNV7"/>